<dbReference type="Pfam" id="PF06182">
    <property type="entry name" value="ABC2_membrane_6"/>
    <property type="match status" value="1"/>
</dbReference>
<dbReference type="EMBL" id="JAPMLT010000017">
    <property type="protein sequence ID" value="MCX7572222.1"/>
    <property type="molecule type" value="Genomic_DNA"/>
</dbReference>
<keyword evidence="2" id="KW-1133">Transmembrane helix</keyword>
<feature type="transmembrane region" description="Helical" evidence="2">
    <location>
        <begin position="279"/>
        <end position="304"/>
    </location>
</feature>
<protein>
    <submittedName>
        <fullName evidence="3">ABC-2 family transporter protein</fullName>
    </submittedName>
</protein>
<dbReference type="PANTHER" id="PTHR36832">
    <property type="entry name" value="SLR1174 PROTEIN-RELATED"/>
    <property type="match status" value="1"/>
</dbReference>
<proteinExistence type="predicted"/>
<evidence type="ECO:0000256" key="2">
    <source>
        <dbReference type="SAM" id="Phobius"/>
    </source>
</evidence>
<dbReference type="Proteomes" id="UP001208017">
    <property type="component" value="Unassembled WGS sequence"/>
</dbReference>
<feature type="transmembrane region" description="Helical" evidence="2">
    <location>
        <begin position="167"/>
        <end position="189"/>
    </location>
</feature>
<feature type="transmembrane region" description="Helical" evidence="2">
    <location>
        <begin position="77"/>
        <end position="95"/>
    </location>
</feature>
<evidence type="ECO:0000313" key="3">
    <source>
        <dbReference type="EMBL" id="MCX7572222.1"/>
    </source>
</evidence>
<name>A0ABT3X5P7_9BACL</name>
<keyword evidence="4" id="KW-1185">Reference proteome</keyword>
<reference evidence="3 4" key="1">
    <citation type="submission" date="2022-11" db="EMBL/GenBank/DDBJ databases">
        <title>Study of microbial diversity in lake waters.</title>
        <authorList>
            <person name="Zhang J."/>
        </authorList>
    </citation>
    <scope>NUCLEOTIDE SEQUENCE [LARGE SCALE GENOMIC DNA]</scope>
    <source>
        <strain evidence="3 4">DT12</strain>
    </source>
</reference>
<accession>A0ABT3X5P7</accession>
<dbReference type="InterPro" id="IPR010390">
    <property type="entry name" value="ABC-2_transporter-like"/>
</dbReference>
<organism evidence="3 4">
    <name type="scientific">Tumebacillus lacus</name>
    <dbReference type="NCBI Taxonomy" id="2995335"/>
    <lineage>
        <taxon>Bacteria</taxon>
        <taxon>Bacillati</taxon>
        <taxon>Bacillota</taxon>
        <taxon>Bacilli</taxon>
        <taxon>Bacillales</taxon>
        <taxon>Alicyclobacillaceae</taxon>
        <taxon>Tumebacillus</taxon>
    </lineage>
</organism>
<sequence length="316" mass="35622">MRARDEEHKRRQDGSNGPIMAGLEAASVNERTGRSASHTPWQDGERRGVSSLAVKLAKYTAVGGITVRNHVAYIYDFLLRSLFLLVILYVFLQLWTVTFEGEGTSRIAGYRFDQIIWYLIFAEAIIMASPRLSLKVEEEVKKGDIGYQLTRPMSYLLFHYSAYMGEAAVRLVVNLAVGGALGLFVFGVPDWGFGWVGYLVMAAGAFTVNFLITMMIALCSFWIEETWGIEFVYNKLLFTVGGMMLPLETFPETLQKVCAWLPFQTVVYFPSKMAVQFDALLIGKFFVIQWIWIALLSLLLALLYRKGVKKLNVNGG</sequence>
<comment type="caution">
    <text evidence="3">The sequence shown here is derived from an EMBL/GenBank/DDBJ whole genome shotgun (WGS) entry which is preliminary data.</text>
</comment>
<evidence type="ECO:0000256" key="1">
    <source>
        <dbReference type="SAM" id="MobiDB-lite"/>
    </source>
</evidence>
<feature type="transmembrane region" description="Helical" evidence="2">
    <location>
        <begin position="115"/>
        <end position="134"/>
    </location>
</feature>
<gene>
    <name evidence="3" type="ORF">OS242_20140</name>
</gene>
<feature type="transmembrane region" description="Helical" evidence="2">
    <location>
        <begin position="231"/>
        <end position="247"/>
    </location>
</feature>
<dbReference type="PANTHER" id="PTHR36832:SF1">
    <property type="entry name" value="SLR1174 PROTEIN"/>
    <property type="match status" value="1"/>
</dbReference>
<feature type="transmembrane region" description="Helical" evidence="2">
    <location>
        <begin position="195"/>
        <end position="219"/>
    </location>
</feature>
<feature type="region of interest" description="Disordered" evidence="1">
    <location>
        <begin position="1"/>
        <end position="20"/>
    </location>
</feature>
<dbReference type="RefSeq" id="WP_267153473.1">
    <property type="nucleotide sequence ID" value="NZ_JAPMLT010000017.1"/>
</dbReference>
<evidence type="ECO:0000313" key="4">
    <source>
        <dbReference type="Proteomes" id="UP001208017"/>
    </source>
</evidence>
<keyword evidence="2" id="KW-0472">Membrane</keyword>
<feature type="compositionally biased region" description="Basic and acidic residues" evidence="1">
    <location>
        <begin position="1"/>
        <end position="13"/>
    </location>
</feature>
<keyword evidence="2" id="KW-0812">Transmembrane</keyword>